<dbReference type="SUPFAM" id="SSF54236">
    <property type="entry name" value="Ubiquitin-like"/>
    <property type="match status" value="1"/>
</dbReference>
<dbReference type="HOGENOM" id="CLU_1441887_0_0_1"/>
<protein>
    <recommendedName>
        <fullName evidence="4">Ubiquitin-like domain-containing protein</fullName>
    </recommendedName>
</protein>
<gene>
    <name evidence="2" type="ORF">SEPMUDRAFT_151175</name>
</gene>
<dbReference type="CDD" id="cd01763">
    <property type="entry name" value="Ubl_SUMO_like"/>
    <property type="match status" value="1"/>
</dbReference>
<evidence type="ECO:0000313" key="3">
    <source>
        <dbReference type="Proteomes" id="UP000016931"/>
    </source>
</evidence>
<feature type="region of interest" description="Disordered" evidence="1">
    <location>
        <begin position="60"/>
        <end position="109"/>
    </location>
</feature>
<keyword evidence="3" id="KW-1185">Reference proteome</keyword>
<name>M3AVQ3_SPHMS</name>
<proteinExistence type="predicted"/>
<evidence type="ECO:0008006" key="4">
    <source>
        <dbReference type="Google" id="ProtNLM"/>
    </source>
</evidence>
<dbReference type="eggNOG" id="ENOG502RC4H">
    <property type="taxonomic scope" value="Eukaryota"/>
</dbReference>
<dbReference type="InterPro" id="IPR029071">
    <property type="entry name" value="Ubiquitin-like_domsf"/>
</dbReference>
<feature type="compositionally biased region" description="Basic and acidic residues" evidence="1">
    <location>
        <begin position="90"/>
        <end position="99"/>
    </location>
</feature>
<dbReference type="OrthoDB" id="3641541at2759"/>
<dbReference type="Proteomes" id="UP000016931">
    <property type="component" value="Unassembled WGS sequence"/>
</dbReference>
<accession>M3AVQ3</accession>
<reference evidence="2 3" key="1">
    <citation type="journal article" date="2012" name="PLoS Pathog.">
        <title>Diverse lifestyles and strategies of plant pathogenesis encoded in the genomes of eighteen Dothideomycetes fungi.</title>
        <authorList>
            <person name="Ohm R.A."/>
            <person name="Feau N."/>
            <person name="Henrissat B."/>
            <person name="Schoch C.L."/>
            <person name="Horwitz B.A."/>
            <person name="Barry K.W."/>
            <person name="Condon B.J."/>
            <person name="Copeland A.C."/>
            <person name="Dhillon B."/>
            <person name="Glaser F."/>
            <person name="Hesse C.N."/>
            <person name="Kosti I."/>
            <person name="LaButti K."/>
            <person name="Lindquist E.A."/>
            <person name="Lucas S."/>
            <person name="Salamov A.A."/>
            <person name="Bradshaw R.E."/>
            <person name="Ciuffetti L."/>
            <person name="Hamelin R.C."/>
            <person name="Kema G.H.J."/>
            <person name="Lawrence C."/>
            <person name="Scott J.A."/>
            <person name="Spatafora J.W."/>
            <person name="Turgeon B.G."/>
            <person name="de Wit P.J.G.M."/>
            <person name="Zhong S."/>
            <person name="Goodwin S.B."/>
            <person name="Grigoriev I.V."/>
        </authorList>
    </citation>
    <scope>NUCLEOTIDE SEQUENCE [LARGE SCALE GENOMIC DNA]</scope>
    <source>
        <strain evidence="2 3">SO2202</strain>
    </source>
</reference>
<dbReference type="AlphaFoldDB" id="M3AVQ3"/>
<organism evidence="2 3">
    <name type="scientific">Sphaerulina musiva (strain SO2202)</name>
    <name type="common">Poplar stem canker fungus</name>
    <name type="synonym">Septoria musiva</name>
    <dbReference type="NCBI Taxonomy" id="692275"/>
    <lineage>
        <taxon>Eukaryota</taxon>
        <taxon>Fungi</taxon>
        <taxon>Dikarya</taxon>
        <taxon>Ascomycota</taxon>
        <taxon>Pezizomycotina</taxon>
        <taxon>Dothideomycetes</taxon>
        <taxon>Dothideomycetidae</taxon>
        <taxon>Mycosphaerellales</taxon>
        <taxon>Mycosphaerellaceae</taxon>
        <taxon>Sphaerulina</taxon>
    </lineage>
</organism>
<dbReference type="GeneID" id="27903786"/>
<evidence type="ECO:0000256" key="1">
    <source>
        <dbReference type="SAM" id="MobiDB-lite"/>
    </source>
</evidence>
<dbReference type="EMBL" id="KB456268">
    <property type="protein sequence ID" value="EMF10151.1"/>
    <property type="molecule type" value="Genomic_DNA"/>
</dbReference>
<feature type="compositionally biased region" description="Basic and acidic residues" evidence="1">
    <location>
        <begin position="60"/>
        <end position="78"/>
    </location>
</feature>
<dbReference type="Gene3D" id="3.10.20.90">
    <property type="entry name" value="Phosphatidylinositol 3-kinase Catalytic Subunit, Chain A, domain 1"/>
    <property type="match status" value="1"/>
</dbReference>
<dbReference type="RefSeq" id="XP_016758272.1">
    <property type="nucleotide sequence ID" value="XM_016906649.1"/>
</dbReference>
<evidence type="ECO:0000313" key="2">
    <source>
        <dbReference type="EMBL" id="EMF10151.1"/>
    </source>
</evidence>
<sequence length="188" mass="21795">MSRASIKASSLYSEAKMTDTTRVKFDVPIGTWGQTQIEVEYPWHRDLDSIILPLLEKAHEQQAERQRKHRAEAQPDRKSSRRTKNTTIAERTDRADRAEQQQQQQTTLPMRPNEDIKLFLKGFESAGDFTTKRGDTIQRVLENYAQQAEKDVERLELFHKGKHVSRSMTPDTLGLEDGAKLQVYELIR</sequence>